<comment type="similarity">
    <text evidence="1">Belongs to the outer membrane factor (OMF) (TC 1.B.17) family.</text>
</comment>
<dbReference type="eggNOG" id="COG1538">
    <property type="taxonomic scope" value="Bacteria"/>
</dbReference>
<dbReference type="InterPro" id="IPR003423">
    <property type="entry name" value="OMP_efflux"/>
</dbReference>
<name>A9FLU4_SORC5</name>
<evidence type="ECO:0000256" key="2">
    <source>
        <dbReference type="SAM" id="Coils"/>
    </source>
</evidence>
<dbReference type="Proteomes" id="UP000002139">
    <property type="component" value="Chromosome"/>
</dbReference>
<proteinExistence type="inferred from homology"/>
<sequence length="466" mass="48784">MVTAAHGARGSPPDKARTSRASRKPCASPTRGTGEDRRRPCGTPCAVASGMKSRLFAAVLALASLGDAQAAQAAQAEDAGLAAIVADVLARSPSLRAGTLRRRAFQDEAAAAGAWPDPAASVMVDRVPMGAEMPMIRYELSQMVPWPGKLELMRRPVEQQEKSAAAELAVRRLDLRLEAKRAYFMLLLNAKRREVTRAGRGLAVQIAGAALGRYAAGQTGHHDVARAQVEVAAIDVELVNLEGERAAMVAMLNALRNRPVDTAIADPSEAHSPMPSGGLAALAGRAGAARPELKGMAAMRAEAQAMAAVARKEPYPDLMTGVWLNQNIGAAPSFGAMIGATIPLFGVAKQGHLARAFDARAEGAAEDQAEMRAMIASEVAGAWHRAQAATRQMDLLRAVALPKARESFEAAIAGYGTAAADLVAVLDARRALQSAELAVAEAMVRREIALAELERAVGEPLGGDGQ</sequence>
<accession>A9FLU4</accession>
<dbReference type="GO" id="GO:0015562">
    <property type="term" value="F:efflux transmembrane transporter activity"/>
    <property type="evidence" value="ECO:0007669"/>
    <property type="project" value="InterPro"/>
</dbReference>
<evidence type="ECO:0000313" key="4">
    <source>
        <dbReference type="EMBL" id="CAN98267.1"/>
    </source>
</evidence>
<gene>
    <name evidence="4" type="ordered locus">sce8097</name>
</gene>
<dbReference type="Pfam" id="PF02321">
    <property type="entry name" value="OEP"/>
    <property type="match status" value="2"/>
</dbReference>
<dbReference type="PANTHER" id="PTHR30203:SF24">
    <property type="entry name" value="BLR4935 PROTEIN"/>
    <property type="match status" value="1"/>
</dbReference>
<dbReference type="PANTHER" id="PTHR30203">
    <property type="entry name" value="OUTER MEMBRANE CATION EFFLUX PROTEIN"/>
    <property type="match status" value="1"/>
</dbReference>
<dbReference type="KEGG" id="scl:sce8097"/>
<dbReference type="Gene3D" id="1.20.1600.10">
    <property type="entry name" value="Outer membrane efflux proteins (OEP)"/>
    <property type="match status" value="1"/>
</dbReference>
<dbReference type="HOGENOM" id="CLU_012817_15_0_7"/>
<dbReference type="STRING" id="448385.sce8097"/>
<evidence type="ECO:0000256" key="3">
    <source>
        <dbReference type="SAM" id="MobiDB-lite"/>
    </source>
</evidence>
<keyword evidence="5" id="KW-1185">Reference proteome</keyword>
<feature type="region of interest" description="Disordered" evidence="3">
    <location>
        <begin position="1"/>
        <end position="41"/>
    </location>
</feature>
<dbReference type="AlphaFoldDB" id="A9FLU4"/>
<evidence type="ECO:0000256" key="1">
    <source>
        <dbReference type="ARBA" id="ARBA00007613"/>
    </source>
</evidence>
<keyword evidence="2" id="KW-0175">Coiled coil</keyword>
<dbReference type="SUPFAM" id="SSF56954">
    <property type="entry name" value="Outer membrane efflux proteins (OEP)"/>
    <property type="match status" value="1"/>
</dbReference>
<feature type="coiled-coil region" evidence="2">
    <location>
        <begin position="224"/>
        <end position="258"/>
    </location>
</feature>
<dbReference type="BioCyc" id="SCEL448385:SCE_RS41475-MONOMER"/>
<evidence type="ECO:0000313" key="5">
    <source>
        <dbReference type="Proteomes" id="UP000002139"/>
    </source>
</evidence>
<organism evidence="4 5">
    <name type="scientific">Sorangium cellulosum (strain So ce56)</name>
    <name type="common">Polyangium cellulosum (strain So ce56)</name>
    <dbReference type="NCBI Taxonomy" id="448385"/>
    <lineage>
        <taxon>Bacteria</taxon>
        <taxon>Pseudomonadati</taxon>
        <taxon>Myxococcota</taxon>
        <taxon>Polyangia</taxon>
        <taxon>Polyangiales</taxon>
        <taxon>Polyangiaceae</taxon>
        <taxon>Sorangium</taxon>
    </lineage>
</organism>
<dbReference type="InterPro" id="IPR010131">
    <property type="entry name" value="MdtP/NodT-like"/>
</dbReference>
<dbReference type="EMBL" id="AM746676">
    <property type="protein sequence ID" value="CAN98267.1"/>
    <property type="molecule type" value="Genomic_DNA"/>
</dbReference>
<reference evidence="4 5" key="1">
    <citation type="journal article" date="2007" name="Nat. Biotechnol.">
        <title>Complete genome sequence of the myxobacterium Sorangium cellulosum.</title>
        <authorList>
            <person name="Schneiker S."/>
            <person name="Perlova O."/>
            <person name="Kaiser O."/>
            <person name="Gerth K."/>
            <person name="Alici A."/>
            <person name="Altmeyer M.O."/>
            <person name="Bartels D."/>
            <person name="Bekel T."/>
            <person name="Beyer S."/>
            <person name="Bode E."/>
            <person name="Bode H.B."/>
            <person name="Bolten C.J."/>
            <person name="Choudhuri J.V."/>
            <person name="Doss S."/>
            <person name="Elnakady Y.A."/>
            <person name="Frank B."/>
            <person name="Gaigalat L."/>
            <person name="Goesmann A."/>
            <person name="Groeger C."/>
            <person name="Gross F."/>
            <person name="Jelsbak L."/>
            <person name="Jelsbak L."/>
            <person name="Kalinowski J."/>
            <person name="Kegler C."/>
            <person name="Knauber T."/>
            <person name="Konietzny S."/>
            <person name="Kopp M."/>
            <person name="Krause L."/>
            <person name="Krug D."/>
            <person name="Linke B."/>
            <person name="Mahmud T."/>
            <person name="Martinez-Arias R."/>
            <person name="McHardy A.C."/>
            <person name="Merai M."/>
            <person name="Meyer F."/>
            <person name="Mormann S."/>
            <person name="Munoz-Dorado J."/>
            <person name="Perez J."/>
            <person name="Pradella S."/>
            <person name="Rachid S."/>
            <person name="Raddatz G."/>
            <person name="Rosenau F."/>
            <person name="Rueckert C."/>
            <person name="Sasse F."/>
            <person name="Scharfe M."/>
            <person name="Schuster S.C."/>
            <person name="Suen G."/>
            <person name="Treuner-Lange A."/>
            <person name="Velicer G.J."/>
            <person name="Vorholter F.-J."/>
            <person name="Weissman K.J."/>
            <person name="Welch R.D."/>
            <person name="Wenzel S.C."/>
            <person name="Whitworth D.E."/>
            <person name="Wilhelm S."/>
            <person name="Wittmann C."/>
            <person name="Bloecker H."/>
            <person name="Puehler A."/>
            <person name="Mueller R."/>
        </authorList>
    </citation>
    <scope>NUCLEOTIDE SEQUENCE [LARGE SCALE GENOMIC DNA]</scope>
    <source>
        <strain evidence="5">So ce56</strain>
    </source>
</reference>
<protein>
    <submittedName>
        <fullName evidence="4">Outer membrane efflux protein</fullName>
    </submittedName>
</protein>